<gene>
    <name evidence="1" type="ORF">AMJAP_0268</name>
</gene>
<organism evidence="1 2">
    <name type="scientific">Amphritea japonica ATCC BAA-1530</name>
    <dbReference type="NCBI Taxonomy" id="1278309"/>
    <lineage>
        <taxon>Bacteria</taxon>
        <taxon>Pseudomonadati</taxon>
        <taxon>Pseudomonadota</taxon>
        <taxon>Gammaproteobacteria</taxon>
        <taxon>Oceanospirillales</taxon>
        <taxon>Oceanospirillaceae</taxon>
        <taxon>Amphritea</taxon>
    </lineage>
</organism>
<keyword evidence="2" id="KW-1185">Reference proteome</keyword>
<proteinExistence type="predicted"/>
<dbReference type="KEGG" id="ajp:AMJAP_0268"/>
<dbReference type="AlphaFoldDB" id="A0A7R6PEE9"/>
<reference evidence="1 2" key="1">
    <citation type="journal article" date="2008" name="Int. J. Syst. Evol. Microbiol.">
        <title>Amphritea japonica sp. nov. and Amphritea balenae sp. nov., isolated from the sediment adjacent to sperm whale carcasses off Kagoshima, Japan.</title>
        <authorList>
            <person name="Miyazaki M."/>
            <person name="Nogi Y."/>
            <person name="Fujiwara Y."/>
            <person name="Kawato M."/>
            <person name="Nagahama T."/>
            <person name="Kubokawa K."/>
            <person name="Horikoshi K."/>
        </authorList>
    </citation>
    <scope>NUCLEOTIDE SEQUENCE [LARGE SCALE GENOMIC DNA]</scope>
    <source>
        <strain evidence="1 2">ATCC BAA-1530</strain>
    </source>
</reference>
<evidence type="ECO:0000313" key="2">
    <source>
        <dbReference type="Proteomes" id="UP000595663"/>
    </source>
</evidence>
<dbReference type="RefSeq" id="WP_019620961.1">
    <property type="nucleotide sequence ID" value="NZ_AP014545.1"/>
</dbReference>
<sequence>MLCHEMRTTKTPTTSLQAIEERVNARLRSLPFIQALKDWYAGYCRRQVLVGLLRYDDHILEDMGHTRQELLAISKLPLSADAHEVLKQLKDLRSQ</sequence>
<name>A0A7R6PEE9_9GAMM</name>
<evidence type="ECO:0000313" key="1">
    <source>
        <dbReference type="EMBL" id="BBB24867.1"/>
    </source>
</evidence>
<evidence type="ECO:0008006" key="3">
    <source>
        <dbReference type="Google" id="ProtNLM"/>
    </source>
</evidence>
<accession>A0A7R6PEE9</accession>
<dbReference type="Proteomes" id="UP000595663">
    <property type="component" value="Chromosome"/>
</dbReference>
<dbReference type="OrthoDB" id="6173366at2"/>
<protein>
    <recommendedName>
        <fullName evidence="3">DUF1127 domain-containing protein</fullName>
    </recommendedName>
</protein>
<dbReference type="EMBL" id="AP014545">
    <property type="protein sequence ID" value="BBB24867.1"/>
    <property type="molecule type" value="Genomic_DNA"/>
</dbReference>